<sequence length="175" mass="20592">MKKRYLPFTAPNWFIWLVAGLVFIFIVILGYSLYLFNAIQDRKEDGFDQSKQLVLKETTITNIQDITRYHGDIFYHVVTGKTNDGDDAIAYVPVGQEDSIKFYLANDYIGKDAILETWETRCTSCHFIGINLAIDQNQPLWEIKYIDEQDRYVFEYFSLESGESYEEFKLRKSLY</sequence>
<dbReference type="RefSeq" id="WP_204497303.1">
    <property type="nucleotide sequence ID" value="NZ_JAFBDR010000001.1"/>
</dbReference>
<accession>A0ABS2MVD1</accession>
<keyword evidence="1" id="KW-1133">Transmembrane helix</keyword>
<dbReference type="EMBL" id="JAFBDR010000001">
    <property type="protein sequence ID" value="MBM7569856.1"/>
    <property type="molecule type" value="Genomic_DNA"/>
</dbReference>
<gene>
    <name evidence="3" type="ORF">JOC48_000325</name>
</gene>
<evidence type="ECO:0000259" key="2">
    <source>
        <dbReference type="Pfam" id="PF17881"/>
    </source>
</evidence>
<evidence type="ECO:0000256" key="1">
    <source>
        <dbReference type="SAM" id="Phobius"/>
    </source>
</evidence>
<dbReference type="InterPro" id="IPR046350">
    <property type="entry name" value="Cystatin_sf"/>
</dbReference>
<evidence type="ECO:0000313" key="3">
    <source>
        <dbReference type="EMBL" id="MBM7569856.1"/>
    </source>
</evidence>
<name>A0ABS2MVD1_9BACI</name>
<feature type="domain" description="Cell wall elongation regulator TseB-like" evidence="2">
    <location>
        <begin position="49"/>
        <end position="93"/>
    </location>
</feature>
<proteinExistence type="predicted"/>
<dbReference type="SUPFAM" id="SSF54403">
    <property type="entry name" value="Cystatin/monellin"/>
    <property type="match status" value="2"/>
</dbReference>
<reference evidence="3 4" key="1">
    <citation type="submission" date="2021-01" db="EMBL/GenBank/DDBJ databases">
        <title>Genomic Encyclopedia of Type Strains, Phase IV (KMG-IV): sequencing the most valuable type-strain genomes for metagenomic binning, comparative biology and taxonomic classification.</title>
        <authorList>
            <person name="Goeker M."/>
        </authorList>
    </citation>
    <scope>NUCLEOTIDE SEQUENCE [LARGE SCALE GENOMIC DNA]</scope>
    <source>
        <strain evidence="3 4">DSM 23711</strain>
    </source>
</reference>
<evidence type="ECO:0000313" key="4">
    <source>
        <dbReference type="Proteomes" id="UP001296943"/>
    </source>
</evidence>
<dbReference type="InterPro" id="IPR041401">
    <property type="entry name" value="TseB-like_dom"/>
</dbReference>
<feature type="transmembrane region" description="Helical" evidence="1">
    <location>
        <begin position="13"/>
        <end position="36"/>
    </location>
</feature>
<organism evidence="3 4">
    <name type="scientific">Aquibacillus albus</name>
    <dbReference type="NCBI Taxonomy" id="1168171"/>
    <lineage>
        <taxon>Bacteria</taxon>
        <taxon>Bacillati</taxon>
        <taxon>Bacillota</taxon>
        <taxon>Bacilli</taxon>
        <taxon>Bacillales</taxon>
        <taxon>Bacillaceae</taxon>
        <taxon>Aquibacillus</taxon>
    </lineage>
</organism>
<comment type="caution">
    <text evidence="3">The sequence shown here is derived from an EMBL/GenBank/DDBJ whole genome shotgun (WGS) entry which is preliminary data.</text>
</comment>
<protein>
    <submittedName>
        <fullName evidence="3">Uncharacterized protein YpmB</fullName>
    </submittedName>
</protein>
<keyword evidence="4" id="KW-1185">Reference proteome</keyword>
<dbReference type="Proteomes" id="UP001296943">
    <property type="component" value="Unassembled WGS sequence"/>
</dbReference>
<dbReference type="Gene3D" id="3.10.450.40">
    <property type="match status" value="2"/>
</dbReference>
<keyword evidence="1" id="KW-0812">Transmembrane</keyword>
<dbReference type="Pfam" id="PF17881">
    <property type="entry name" value="TseB"/>
    <property type="match status" value="1"/>
</dbReference>
<keyword evidence="1" id="KW-0472">Membrane</keyword>